<proteinExistence type="predicted"/>
<evidence type="ECO:0000313" key="1">
    <source>
        <dbReference type="EMBL" id="ETM00729.1"/>
    </source>
</evidence>
<accession>W2LTB4</accession>
<dbReference type="OrthoDB" id="126966at2759"/>
<organism evidence="1">
    <name type="scientific">Phytophthora nicotianae</name>
    <name type="common">Potato buckeye rot agent</name>
    <name type="synonym">Phytophthora parasitica</name>
    <dbReference type="NCBI Taxonomy" id="4792"/>
    <lineage>
        <taxon>Eukaryota</taxon>
        <taxon>Sar</taxon>
        <taxon>Stramenopiles</taxon>
        <taxon>Oomycota</taxon>
        <taxon>Peronosporomycetes</taxon>
        <taxon>Peronosporales</taxon>
        <taxon>Peronosporaceae</taxon>
        <taxon>Phytophthora</taxon>
    </lineage>
</organism>
<dbReference type="AlphaFoldDB" id="W2LTB4"/>
<sequence>MFKSLKTHYSDEVLAKLIVAARSDYKFRQYAVKWQDLQLVNWLNSGQTSDDVFKLLKLNVDESSVLTNPALNSWVRFTLKLKKEDPYEKLFAKLTTQYDDASLAKLLIEAKGNAQNGFTAGKLEALQFVTWKSKGKSAEVMFKSLKLDQEGGDLLKTRFSIPGFLTWIIRTRLQRY</sequence>
<name>W2LTB4_PHYNI</name>
<dbReference type="EMBL" id="KI677904">
    <property type="protein sequence ID" value="ETM00729.1"/>
    <property type="molecule type" value="Genomic_DNA"/>
</dbReference>
<protein>
    <recommendedName>
        <fullName evidence="2">RXLR phytopathogen effector protein WY-domain domain-containing protein</fullName>
    </recommendedName>
</protein>
<dbReference type="Proteomes" id="UP000054423">
    <property type="component" value="Unassembled WGS sequence"/>
</dbReference>
<reference evidence="1" key="1">
    <citation type="submission" date="2013-11" db="EMBL/GenBank/DDBJ databases">
        <title>The Genome Sequence of Phytophthora parasitica CHvinca01.</title>
        <authorList>
            <consortium name="The Broad Institute Genomics Platform"/>
            <person name="Russ C."/>
            <person name="Tyler B."/>
            <person name="Panabieres F."/>
            <person name="Shan W."/>
            <person name="Tripathy S."/>
            <person name="Grunwald N."/>
            <person name="Machado M."/>
            <person name="Johnson C.S."/>
            <person name="Arredondo F."/>
            <person name="Hong C."/>
            <person name="Coffey M."/>
            <person name="Young S.K."/>
            <person name="Zeng Q."/>
            <person name="Gargeya S."/>
            <person name="Fitzgerald M."/>
            <person name="Abouelleil A."/>
            <person name="Alvarado L."/>
            <person name="Chapman S.B."/>
            <person name="Gainer-Dewar J."/>
            <person name="Goldberg J."/>
            <person name="Griggs A."/>
            <person name="Gujja S."/>
            <person name="Hansen M."/>
            <person name="Howarth C."/>
            <person name="Imamovic A."/>
            <person name="Ireland A."/>
            <person name="Larimer J."/>
            <person name="McCowan C."/>
            <person name="Murphy C."/>
            <person name="Pearson M."/>
            <person name="Poon T.W."/>
            <person name="Priest M."/>
            <person name="Roberts A."/>
            <person name="Saif S."/>
            <person name="Shea T."/>
            <person name="Sykes S."/>
            <person name="Wortman J."/>
            <person name="Nusbaum C."/>
            <person name="Birren B."/>
        </authorList>
    </citation>
    <scope>NUCLEOTIDE SEQUENCE [LARGE SCALE GENOMIC DNA]</scope>
    <source>
        <strain evidence="1">CHvinca01</strain>
    </source>
</reference>
<evidence type="ECO:0008006" key="2">
    <source>
        <dbReference type="Google" id="ProtNLM"/>
    </source>
</evidence>
<gene>
    <name evidence="1" type="ORF">L917_02567</name>
</gene>